<dbReference type="HAMAP" id="MF_00244">
    <property type="entry name" value="NaMN_adenylyltr"/>
    <property type="match status" value="1"/>
</dbReference>
<evidence type="ECO:0000256" key="6">
    <source>
        <dbReference type="ARBA" id="ARBA00022695"/>
    </source>
</evidence>
<organism evidence="13 14">
    <name type="scientific">Methylomonas subterranea</name>
    <dbReference type="NCBI Taxonomy" id="2952225"/>
    <lineage>
        <taxon>Bacteria</taxon>
        <taxon>Pseudomonadati</taxon>
        <taxon>Pseudomonadota</taxon>
        <taxon>Gammaproteobacteria</taxon>
        <taxon>Methylococcales</taxon>
        <taxon>Methylococcaceae</taxon>
        <taxon>Methylomonas</taxon>
    </lineage>
</organism>
<dbReference type="Proteomes" id="UP001524499">
    <property type="component" value="Unassembled WGS sequence"/>
</dbReference>
<accession>A0ABT1TGJ1</accession>
<dbReference type="CDD" id="cd02165">
    <property type="entry name" value="NMNAT"/>
    <property type="match status" value="1"/>
</dbReference>
<keyword evidence="7 11" id="KW-0547">Nucleotide-binding</keyword>
<evidence type="ECO:0000256" key="8">
    <source>
        <dbReference type="ARBA" id="ARBA00022840"/>
    </source>
</evidence>
<gene>
    <name evidence="11 13" type="primary">nadD</name>
    <name evidence="13" type="ORF">NP590_10715</name>
</gene>
<feature type="domain" description="Cytidyltransferase-like" evidence="12">
    <location>
        <begin position="4"/>
        <end position="178"/>
    </location>
</feature>
<dbReference type="NCBIfam" id="TIGR00125">
    <property type="entry name" value="cyt_tran_rel"/>
    <property type="match status" value="1"/>
</dbReference>
<dbReference type="GO" id="GO:0004515">
    <property type="term" value="F:nicotinate-nucleotide adenylyltransferase activity"/>
    <property type="evidence" value="ECO:0007669"/>
    <property type="project" value="UniProtKB-EC"/>
</dbReference>
<evidence type="ECO:0000256" key="5">
    <source>
        <dbReference type="ARBA" id="ARBA00022679"/>
    </source>
</evidence>
<dbReference type="Pfam" id="PF01467">
    <property type="entry name" value="CTP_transf_like"/>
    <property type="match status" value="1"/>
</dbReference>
<protein>
    <recommendedName>
        <fullName evidence="11">Probable nicotinate-nucleotide adenylyltransferase</fullName>
        <ecNumber evidence="11">2.7.7.18</ecNumber>
    </recommendedName>
    <alternativeName>
        <fullName evidence="11">Deamido-NAD(+) diphosphorylase</fullName>
    </alternativeName>
    <alternativeName>
        <fullName evidence="11">Deamido-NAD(+) pyrophosphorylase</fullName>
    </alternativeName>
    <alternativeName>
        <fullName evidence="11">Nicotinate mononucleotide adenylyltransferase</fullName>
        <shortName evidence="11">NaMN adenylyltransferase</shortName>
    </alternativeName>
</protein>
<dbReference type="InterPro" id="IPR014729">
    <property type="entry name" value="Rossmann-like_a/b/a_fold"/>
</dbReference>
<evidence type="ECO:0000256" key="9">
    <source>
        <dbReference type="ARBA" id="ARBA00023027"/>
    </source>
</evidence>
<evidence type="ECO:0000256" key="4">
    <source>
        <dbReference type="ARBA" id="ARBA00022642"/>
    </source>
</evidence>
<evidence type="ECO:0000256" key="11">
    <source>
        <dbReference type="HAMAP-Rule" id="MF_00244"/>
    </source>
</evidence>
<evidence type="ECO:0000256" key="1">
    <source>
        <dbReference type="ARBA" id="ARBA00002324"/>
    </source>
</evidence>
<name>A0ABT1TGJ1_9GAMM</name>
<keyword evidence="6 11" id="KW-0548">Nucleotidyltransferase</keyword>
<dbReference type="NCBIfam" id="NF000839">
    <property type="entry name" value="PRK00071.1-1"/>
    <property type="match status" value="1"/>
</dbReference>
<comment type="similarity">
    <text evidence="3 11">Belongs to the NadD family.</text>
</comment>
<comment type="function">
    <text evidence="1 11">Catalyzes the reversible adenylation of nicotinate mononucleotide (NaMN) to nicotinic acid adenine dinucleotide (NaAD).</text>
</comment>
<dbReference type="InterPro" id="IPR004821">
    <property type="entry name" value="Cyt_trans-like"/>
</dbReference>
<dbReference type="PANTHER" id="PTHR39321:SF3">
    <property type="entry name" value="PHOSPHOPANTETHEINE ADENYLYLTRANSFERASE"/>
    <property type="match status" value="1"/>
</dbReference>
<evidence type="ECO:0000313" key="14">
    <source>
        <dbReference type="Proteomes" id="UP001524499"/>
    </source>
</evidence>
<evidence type="ECO:0000313" key="13">
    <source>
        <dbReference type="EMBL" id="MCQ8104577.1"/>
    </source>
</evidence>
<evidence type="ECO:0000256" key="3">
    <source>
        <dbReference type="ARBA" id="ARBA00009014"/>
    </source>
</evidence>
<proteinExistence type="inferred from homology"/>
<keyword evidence="9 11" id="KW-0520">NAD</keyword>
<dbReference type="Gene3D" id="3.40.50.620">
    <property type="entry name" value="HUPs"/>
    <property type="match status" value="1"/>
</dbReference>
<dbReference type="NCBIfam" id="TIGR00482">
    <property type="entry name" value="nicotinate (nicotinamide) nucleotide adenylyltransferase"/>
    <property type="match status" value="1"/>
</dbReference>
<evidence type="ECO:0000259" key="12">
    <source>
        <dbReference type="Pfam" id="PF01467"/>
    </source>
</evidence>
<comment type="caution">
    <text evidence="13">The sequence shown here is derived from an EMBL/GenBank/DDBJ whole genome shotgun (WGS) entry which is preliminary data.</text>
</comment>
<dbReference type="PANTHER" id="PTHR39321">
    <property type="entry name" value="NICOTINATE-NUCLEOTIDE ADENYLYLTRANSFERASE-RELATED"/>
    <property type="match status" value="1"/>
</dbReference>
<dbReference type="InterPro" id="IPR005248">
    <property type="entry name" value="NadD/NMNAT"/>
</dbReference>
<dbReference type="EMBL" id="JANIBJ010000017">
    <property type="protein sequence ID" value="MCQ8104577.1"/>
    <property type="molecule type" value="Genomic_DNA"/>
</dbReference>
<evidence type="ECO:0000256" key="2">
    <source>
        <dbReference type="ARBA" id="ARBA00005019"/>
    </source>
</evidence>
<evidence type="ECO:0000256" key="10">
    <source>
        <dbReference type="ARBA" id="ARBA00048721"/>
    </source>
</evidence>
<keyword evidence="14" id="KW-1185">Reference proteome</keyword>
<comment type="catalytic activity">
    <reaction evidence="10 11">
        <text>nicotinate beta-D-ribonucleotide + ATP + H(+) = deamido-NAD(+) + diphosphate</text>
        <dbReference type="Rhea" id="RHEA:22860"/>
        <dbReference type="ChEBI" id="CHEBI:15378"/>
        <dbReference type="ChEBI" id="CHEBI:30616"/>
        <dbReference type="ChEBI" id="CHEBI:33019"/>
        <dbReference type="ChEBI" id="CHEBI:57502"/>
        <dbReference type="ChEBI" id="CHEBI:58437"/>
        <dbReference type="EC" id="2.7.7.18"/>
    </reaction>
</comment>
<dbReference type="NCBIfam" id="NF000840">
    <property type="entry name" value="PRK00071.1-3"/>
    <property type="match status" value="1"/>
</dbReference>
<keyword evidence="8 11" id="KW-0067">ATP-binding</keyword>
<evidence type="ECO:0000256" key="7">
    <source>
        <dbReference type="ARBA" id="ARBA00022741"/>
    </source>
</evidence>
<reference evidence="13 14" key="1">
    <citation type="submission" date="2022-07" db="EMBL/GenBank/DDBJ databases">
        <title>Methylomonas rivi sp. nov., Methylomonas rosea sp. nov., Methylomonas aureus sp. nov. and Methylomonas subterranea sp. nov., four novel methanotrophs isolated from a freshwater creek and the deep terrestrial subsurface.</title>
        <authorList>
            <person name="Abin C."/>
            <person name="Sankaranarayanan K."/>
            <person name="Garner C."/>
            <person name="Sindelar R."/>
            <person name="Kotary K."/>
            <person name="Garner R."/>
            <person name="Barclay S."/>
            <person name="Lawson P."/>
            <person name="Krumholz L."/>
        </authorList>
    </citation>
    <scope>NUCLEOTIDE SEQUENCE [LARGE SCALE GENOMIC DNA]</scope>
    <source>
        <strain evidence="13 14">SURF-2</strain>
    </source>
</reference>
<comment type="pathway">
    <text evidence="2 11">Cofactor biosynthesis; NAD(+) biosynthesis; deamido-NAD(+) from nicotinate D-ribonucleotide: step 1/1.</text>
</comment>
<dbReference type="SUPFAM" id="SSF52374">
    <property type="entry name" value="Nucleotidylyl transferase"/>
    <property type="match status" value="1"/>
</dbReference>
<sequence length="218" mass="24554">MIGIYGGTFNPVHFGHLRTALEVSEMFGLQQLRMIPCRRPPHRGQPEVAADMRLAMLELACADTPGFYADRRELDREGPSYMVDTLASLRMEHPQSGLLLFVGLDAFAGLTAWHRWQSLFDYAHVVVMTRPQFVAAELPVFLRQRLCTDSGQLRQQPAGLLFFQTVTALDISATRIRALIGAGRSPKFLLPDAVIGYIRHHQLYLSSEQDIECKQNNS</sequence>
<keyword evidence="4 11" id="KW-0662">Pyridine nucleotide biosynthesis</keyword>
<dbReference type="RefSeq" id="WP_256602373.1">
    <property type="nucleotide sequence ID" value="NZ_JANIBJ010000017.1"/>
</dbReference>
<dbReference type="EC" id="2.7.7.18" evidence="11"/>
<keyword evidence="5 11" id="KW-0808">Transferase</keyword>